<evidence type="ECO:0008006" key="4">
    <source>
        <dbReference type="Google" id="ProtNLM"/>
    </source>
</evidence>
<proteinExistence type="predicted"/>
<keyword evidence="1" id="KW-0812">Transmembrane</keyword>
<dbReference type="OrthoDB" id="357960at2"/>
<feature type="transmembrane region" description="Helical" evidence="1">
    <location>
        <begin position="137"/>
        <end position="156"/>
    </location>
</feature>
<feature type="transmembrane region" description="Helical" evidence="1">
    <location>
        <begin position="104"/>
        <end position="125"/>
    </location>
</feature>
<dbReference type="AlphaFoldDB" id="A0A1H6TF19"/>
<feature type="transmembrane region" description="Helical" evidence="1">
    <location>
        <begin position="264"/>
        <end position="282"/>
    </location>
</feature>
<feature type="transmembrane region" description="Helical" evidence="1">
    <location>
        <begin position="78"/>
        <end position="98"/>
    </location>
</feature>
<gene>
    <name evidence="2" type="ORF">SAMN04488113_11619</name>
</gene>
<keyword evidence="3" id="KW-1185">Reference proteome</keyword>
<accession>A0A1H6TF19</accession>
<dbReference type="EMBL" id="FNYW01000016">
    <property type="protein sequence ID" value="SEI74890.1"/>
    <property type="molecule type" value="Genomic_DNA"/>
</dbReference>
<dbReference type="Proteomes" id="UP000198564">
    <property type="component" value="Unassembled WGS sequence"/>
</dbReference>
<dbReference type="PANTHER" id="PTHR43483">
    <property type="entry name" value="MEMBRANE TRANSPORTER PROTEIN HI_0806-RELATED"/>
    <property type="match status" value="1"/>
</dbReference>
<evidence type="ECO:0000256" key="1">
    <source>
        <dbReference type="SAM" id="Phobius"/>
    </source>
</evidence>
<keyword evidence="1" id="KW-0472">Membrane</keyword>
<feature type="transmembrane region" description="Helical" evidence="1">
    <location>
        <begin position="168"/>
        <end position="187"/>
    </location>
</feature>
<organism evidence="2 3">
    <name type="scientific">Alkalibacterium gilvum</name>
    <dbReference type="NCBI Taxonomy" id="1130080"/>
    <lineage>
        <taxon>Bacteria</taxon>
        <taxon>Bacillati</taxon>
        <taxon>Bacillota</taxon>
        <taxon>Bacilli</taxon>
        <taxon>Lactobacillales</taxon>
        <taxon>Carnobacteriaceae</taxon>
        <taxon>Alkalibacterium</taxon>
    </lineage>
</organism>
<evidence type="ECO:0000313" key="3">
    <source>
        <dbReference type="Proteomes" id="UP000198564"/>
    </source>
</evidence>
<dbReference type="STRING" id="1130080.SAMN04488113_11619"/>
<feature type="transmembrane region" description="Helical" evidence="1">
    <location>
        <begin position="199"/>
        <end position="226"/>
    </location>
</feature>
<name>A0A1H6TF19_9LACT</name>
<keyword evidence="1" id="KW-1133">Transmembrane helix</keyword>
<feature type="transmembrane region" description="Helical" evidence="1">
    <location>
        <begin position="42"/>
        <end position="66"/>
    </location>
</feature>
<protein>
    <recommendedName>
        <fullName evidence="4">Membrane transporter protein</fullName>
    </recommendedName>
</protein>
<sequence>MLLPIILTLIVLVNGSFILQIVKDFTKNRSELANEPGNPILMAISQFFIFFLSTFGISDFAIGASLYPKAKWVGDKKLPGTLNTACVVPVAAMALAYISSIEVGIATLLIPIVAQVVGAYISPRFVVKLPKNTIKKFVIAGLIVAGGLILAGKLGVYPSGGNKTSLQGFSLIMLGVLSMIYGALNNIGIGSYALTMATVYAFGLNPAVAFPIMMGACTFSVPVGSIQFVKLNSYSRKITFFSATFGVIGVLVAAFLVKGLNTNVLQWVVLGVILYSVISMIHDLHKEKAANLKTV</sequence>
<feature type="transmembrane region" description="Helical" evidence="1">
    <location>
        <begin position="238"/>
        <end position="257"/>
    </location>
</feature>
<evidence type="ECO:0000313" key="2">
    <source>
        <dbReference type="EMBL" id="SEI74890.1"/>
    </source>
</evidence>
<dbReference type="PANTHER" id="PTHR43483:SF3">
    <property type="entry name" value="MEMBRANE TRANSPORTER PROTEIN HI_0806-RELATED"/>
    <property type="match status" value="1"/>
</dbReference>
<reference evidence="3" key="1">
    <citation type="submission" date="2016-10" db="EMBL/GenBank/DDBJ databases">
        <authorList>
            <person name="Varghese N."/>
            <person name="Submissions S."/>
        </authorList>
    </citation>
    <scope>NUCLEOTIDE SEQUENCE [LARGE SCALE GENOMIC DNA]</scope>
    <source>
        <strain evidence="3">DSM 25751</strain>
    </source>
</reference>
<dbReference type="RefSeq" id="WP_091634440.1">
    <property type="nucleotide sequence ID" value="NZ_FNYW01000016.1"/>
</dbReference>